<evidence type="ECO:0000256" key="2">
    <source>
        <dbReference type="ARBA" id="ARBA00006024"/>
    </source>
</evidence>
<dbReference type="InterPro" id="IPR009078">
    <property type="entry name" value="Ferritin-like_SF"/>
</dbReference>
<keyword evidence="6" id="KW-0547">Nucleotide-binding</keyword>
<dbReference type="NCBIfam" id="TIGR01494">
    <property type="entry name" value="ATPase_P-type"/>
    <property type="match status" value="1"/>
</dbReference>
<dbReference type="SUPFAM" id="SSF47240">
    <property type="entry name" value="Ferritin-like"/>
    <property type="match status" value="1"/>
</dbReference>
<evidence type="ECO:0000313" key="13">
    <source>
        <dbReference type="EMBL" id="VAX24159.1"/>
    </source>
</evidence>
<dbReference type="SFLD" id="SFLDF00027">
    <property type="entry name" value="p-type_atpase"/>
    <property type="match status" value="1"/>
</dbReference>
<dbReference type="GO" id="GO:0016491">
    <property type="term" value="F:oxidoreductase activity"/>
    <property type="evidence" value="ECO:0007669"/>
    <property type="project" value="InterPro"/>
</dbReference>
<dbReference type="EC" id="3.6.3.4" evidence="13"/>
<proteinExistence type="inferred from homology"/>
<evidence type="ECO:0000256" key="1">
    <source>
        <dbReference type="ARBA" id="ARBA00004651"/>
    </source>
</evidence>
<evidence type="ECO:0000256" key="7">
    <source>
        <dbReference type="ARBA" id="ARBA00022840"/>
    </source>
</evidence>
<feature type="transmembrane region" description="Helical" evidence="11">
    <location>
        <begin position="228"/>
        <end position="248"/>
    </location>
</feature>
<dbReference type="Pfam" id="PF04945">
    <property type="entry name" value="YHS"/>
    <property type="match status" value="1"/>
</dbReference>
<feature type="transmembrane region" description="Helical" evidence="11">
    <location>
        <begin position="752"/>
        <end position="774"/>
    </location>
</feature>
<dbReference type="InterPro" id="IPR027256">
    <property type="entry name" value="P-typ_ATPase_IB"/>
</dbReference>
<dbReference type="SUPFAM" id="SSF81665">
    <property type="entry name" value="Calcium ATPase, transmembrane domain M"/>
    <property type="match status" value="1"/>
</dbReference>
<dbReference type="EMBL" id="UOGC01000160">
    <property type="protein sequence ID" value="VAX24159.1"/>
    <property type="molecule type" value="Genomic_DNA"/>
</dbReference>
<dbReference type="Gene3D" id="2.70.150.10">
    <property type="entry name" value="Calcium-transporting ATPase, cytoplasmic transduction domain A"/>
    <property type="match status" value="1"/>
</dbReference>
<evidence type="ECO:0000256" key="6">
    <source>
        <dbReference type="ARBA" id="ARBA00022741"/>
    </source>
</evidence>
<dbReference type="SFLD" id="SFLDG00002">
    <property type="entry name" value="C1.7:_P-type_atpase_like"/>
    <property type="match status" value="1"/>
</dbReference>
<keyword evidence="8" id="KW-1278">Translocase</keyword>
<dbReference type="InterPro" id="IPR018303">
    <property type="entry name" value="ATPase_P-typ_P_site"/>
</dbReference>
<dbReference type="GO" id="GO:0005886">
    <property type="term" value="C:plasma membrane"/>
    <property type="evidence" value="ECO:0007669"/>
    <property type="project" value="UniProtKB-SubCell"/>
</dbReference>
<dbReference type="PRINTS" id="PR00943">
    <property type="entry name" value="CUATPASE"/>
</dbReference>
<dbReference type="AlphaFoldDB" id="A0A3B1C1U0"/>
<dbReference type="GO" id="GO:0055070">
    <property type="term" value="P:copper ion homeostasis"/>
    <property type="evidence" value="ECO:0007669"/>
    <property type="project" value="TreeGrafter"/>
</dbReference>
<dbReference type="NCBIfam" id="TIGR01511">
    <property type="entry name" value="ATPase-IB1_Cu"/>
    <property type="match status" value="1"/>
</dbReference>
<dbReference type="SFLD" id="SFLDS00003">
    <property type="entry name" value="Haloacid_Dehalogenase"/>
    <property type="match status" value="1"/>
</dbReference>
<dbReference type="Pfam" id="PF19335">
    <property type="entry name" value="HMBD"/>
    <property type="match status" value="1"/>
</dbReference>
<dbReference type="Gene3D" id="1.10.620.20">
    <property type="entry name" value="Ribonucleotide Reductase, subunit A"/>
    <property type="match status" value="1"/>
</dbReference>
<dbReference type="GO" id="GO:0005507">
    <property type="term" value="F:copper ion binding"/>
    <property type="evidence" value="ECO:0007669"/>
    <property type="project" value="TreeGrafter"/>
</dbReference>
<dbReference type="InterPro" id="IPR044492">
    <property type="entry name" value="P_typ_ATPase_HD_dom"/>
</dbReference>
<dbReference type="Pfam" id="PF00702">
    <property type="entry name" value="Hydrolase"/>
    <property type="match status" value="1"/>
</dbReference>
<dbReference type="Gene3D" id="3.40.50.1000">
    <property type="entry name" value="HAD superfamily/HAD-like"/>
    <property type="match status" value="1"/>
</dbReference>
<keyword evidence="10 11" id="KW-0472">Membrane</keyword>
<evidence type="ECO:0000259" key="12">
    <source>
        <dbReference type="SMART" id="SM00746"/>
    </source>
</evidence>
<dbReference type="InterPro" id="IPR045800">
    <property type="entry name" value="HMBD"/>
</dbReference>
<dbReference type="SUPFAM" id="SSF56784">
    <property type="entry name" value="HAD-like"/>
    <property type="match status" value="1"/>
</dbReference>
<dbReference type="SUPFAM" id="SSF81653">
    <property type="entry name" value="Calcium ATPase, transduction domain A"/>
    <property type="match status" value="1"/>
</dbReference>
<feature type="transmembrane region" description="Helical" evidence="11">
    <location>
        <begin position="157"/>
        <end position="178"/>
    </location>
</feature>
<name>A0A3B1C1U0_9ZZZZ</name>
<accession>A0A3B1C1U0</accession>
<gene>
    <name evidence="13" type="ORF">MNBD_NITROSPINAE01-1219</name>
</gene>
<keyword evidence="13" id="KW-0378">Hydrolase</keyword>
<dbReference type="PANTHER" id="PTHR43520">
    <property type="entry name" value="ATP7, ISOFORM B"/>
    <property type="match status" value="1"/>
</dbReference>
<organism evidence="13">
    <name type="scientific">hydrothermal vent metagenome</name>
    <dbReference type="NCBI Taxonomy" id="652676"/>
    <lineage>
        <taxon>unclassified sequences</taxon>
        <taxon>metagenomes</taxon>
        <taxon>ecological metagenomes</taxon>
    </lineage>
</organism>
<feature type="domain" description="TRASH" evidence="12">
    <location>
        <begin position="19"/>
        <end position="57"/>
    </location>
</feature>
<dbReference type="PANTHER" id="PTHR43520:SF8">
    <property type="entry name" value="P-TYPE CU(+) TRANSPORTER"/>
    <property type="match status" value="1"/>
</dbReference>
<comment type="subcellular location">
    <subcellularLocation>
        <location evidence="1">Cell membrane</location>
        <topology evidence="1">Multi-pass membrane protein</topology>
    </subcellularLocation>
</comment>
<dbReference type="NCBIfam" id="TIGR01525">
    <property type="entry name" value="ATPase-IB_hvy"/>
    <property type="match status" value="1"/>
</dbReference>
<evidence type="ECO:0000256" key="11">
    <source>
        <dbReference type="SAM" id="Phobius"/>
    </source>
</evidence>
<dbReference type="InterPro" id="IPR007029">
    <property type="entry name" value="YHS_dom"/>
</dbReference>
<comment type="similarity">
    <text evidence="2">Belongs to the cation transport ATPase (P-type) (TC 3.A.3) family. Type IB subfamily.</text>
</comment>
<keyword evidence="7" id="KW-0067">ATP-binding</keyword>
<dbReference type="InterPro" id="IPR023299">
    <property type="entry name" value="ATPase_P-typ_cyto_dom_N"/>
</dbReference>
<dbReference type="InterPro" id="IPR001757">
    <property type="entry name" value="P_typ_ATPase"/>
</dbReference>
<dbReference type="InterPro" id="IPR023298">
    <property type="entry name" value="ATPase_P-typ_TM_dom_sf"/>
</dbReference>
<dbReference type="Gene3D" id="3.40.1110.10">
    <property type="entry name" value="Calcium-transporting ATPase, cytoplasmic domain N"/>
    <property type="match status" value="1"/>
</dbReference>
<evidence type="ECO:0000256" key="9">
    <source>
        <dbReference type="ARBA" id="ARBA00022989"/>
    </source>
</evidence>
<dbReference type="GO" id="GO:0043682">
    <property type="term" value="F:P-type divalent copper transporter activity"/>
    <property type="evidence" value="ECO:0007669"/>
    <property type="project" value="TreeGrafter"/>
</dbReference>
<evidence type="ECO:0000256" key="8">
    <source>
        <dbReference type="ARBA" id="ARBA00022967"/>
    </source>
</evidence>
<dbReference type="InterPro" id="IPR012348">
    <property type="entry name" value="RNR-like"/>
</dbReference>
<feature type="transmembrane region" description="Helical" evidence="11">
    <location>
        <begin position="125"/>
        <end position="145"/>
    </location>
</feature>
<keyword evidence="5" id="KW-0479">Metal-binding</keyword>
<dbReference type="InterPro" id="IPR059000">
    <property type="entry name" value="ATPase_P-type_domA"/>
</dbReference>
<dbReference type="InterPro" id="IPR036412">
    <property type="entry name" value="HAD-like_sf"/>
</dbReference>
<dbReference type="EC" id="3.6.3.3" evidence="13"/>
<feature type="transmembrane region" description="Helical" evidence="11">
    <location>
        <begin position="727"/>
        <end position="746"/>
    </location>
</feature>
<keyword evidence="3" id="KW-1003">Cell membrane</keyword>
<dbReference type="GO" id="GO:0005524">
    <property type="term" value="F:ATP binding"/>
    <property type="evidence" value="ECO:0007669"/>
    <property type="project" value="UniProtKB-KW"/>
</dbReference>
<dbReference type="CDD" id="cd02094">
    <property type="entry name" value="P-type_ATPase_Cu-like"/>
    <property type="match status" value="1"/>
</dbReference>
<dbReference type="SMART" id="SM00746">
    <property type="entry name" value="TRASH"/>
    <property type="match status" value="1"/>
</dbReference>
<sequence>MEHEKHSSHTISHSEHVQDPVCGMQISLDKSAGSTIHLGQKHYFCSSACQDKFLKEPEKYIEEVENKKPPKPADTSSATYTCPMHPEVVSQTPGTCPKCGMALEPVEITKDEGENPELIDMSRRFWVSLVLTIPVLLTAMSELVPGNPIGNTFAPTTLIWLQFIGATPVVLWGGYPFFERGYQSIVNRSLNMFTLIAIGTGAAYAFSVIATLFPHIFPDSFRGDEGEVAVYFEAAAVIITLVLLGQVLELKARSKTSGAIKALLGLAPKTARIVQDDGTETDVPLETITMGDLIRVRPGEKVPVDGVVIEGSSAVDESMITGEPIPVEKSAGDKVTGATVNASGSFIMRAERVGSDTLLSQIVKMVSEAQRSRAPIQKLADVVASYFVPAVIGISITTFIVWSLIGPEPRMAYALVTAVAVLIIACPCALGLATPMSIMVSVGRGASEGVLIKNAEALEILEKVNTLVVDKTGTLTEGKPRLMSVHGINGWSETYILSFAASLEKGSEHPLAEAIVNGAKNKGVRIDKVSQFESITGKGVSGTVNGRQIALGNNKLLDDMQIKADLLTKKAESLRSEGQTVVFLVIDKTPAGILSIADPIKETTQEAVRELTQNGIEIIMLTGDNEVTAKAVARKLGLTGIVADVLPDQKGEAIKELQAKGRIVAMAGDGVNDAPALALANVGIAMGTGADVAMESAGVTLVKGDLRGISKAITLSRATMGNIRQNLFFAFIYNALGVPVAAGIFYPLFGLLLSPIIASAAMSFSSVSVIGNALRLRKVRL</sequence>
<evidence type="ECO:0000256" key="4">
    <source>
        <dbReference type="ARBA" id="ARBA00022692"/>
    </source>
</evidence>
<dbReference type="PROSITE" id="PS00154">
    <property type="entry name" value="ATPASE_E1_E2"/>
    <property type="match status" value="1"/>
</dbReference>
<evidence type="ECO:0000256" key="3">
    <source>
        <dbReference type="ARBA" id="ARBA00022475"/>
    </source>
</evidence>
<keyword evidence="4 11" id="KW-0812">Transmembrane</keyword>
<dbReference type="InterPro" id="IPR011017">
    <property type="entry name" value="TRASH_dom"/>
</dbReference>
<protein>
    <submittedName>
        <fullName evidence="13">Lead, cadmium, zinc and mercury transporting ATPase Copper-translocating P-type ATPase</fullName>
        <ecNumber evidence="13">3.6.3.3</ecNumber>
        <ecNumber evidence="13">3.6.3.4</ecNumber>
    </submittedName>
</protein>
<dbReference type="Pfam" id="PF00122">
    <property type="entry name" value="E1-E2_ATPase"/>
    <property type="match status" value="1"/>
</dbReference>
<evidence type="ECO:0000256" key="5">
    <source>
        <dbReference type="ARBA" id="ARBA00022723"/>
    </source>
</evidence>
<evidence type="ECO:0000256" key="10">
    <source>
        <dbReference type="ARBA" id="ARBA00023136"/>
    </source>
</evidence>
<dbReference type="GO" id="GO:0016887">
    <property type="term" value="F:ATP hydrolysis activity"/>
    <property type="evidence" value="ECO:0007669"/>
    <property type="project" value="InterPro"/>
</dbReference>
<reference evidence="13" key="1">
    <citation type="submission" date="2018-06" db="EMBL/GenBank/DDBJ databases">
        <authorList>
            <person name="Zhirakovskaya E."/>
        </authorList>
    </citation>
    <scope>NUCLEOTIDE SEQUENCE</scope>
</reference>
<dbReference type="InterPro" id="IPR023214">
    <property type="entry name" value="HAD_sf"/>
</dbReference>
<dbReference type="InterPro" id="IPR008250">
    <property type="entry name" value="ATPase_P-typ_transduc_dom_A_sf"/>
</dbReference>
<feature type="transmembrane region" description="Helical" evidence="11">
    <location>
        <begin position="411"/>
        <end position="434"/>
    </location>
</feature>
<keyword evidence="9 11" id="KW-1133">Transmembrane helix</keyword>
<dbReference type="FunFam" id="2.70.150.10:FF:000020">
    <property type="entry name" value="Copper-exporting P-type ATPase A"/>
    <property type="match status" value="1"/>
</dbReference>
<feature type="transmembrane region" description="Helical" evidence="11">
    <location>
        <begin position="190"/>
        <end position="216"/>
    </location>
</feature>
<feature type="transmembrane region" description="Helical" evidence="11">
    <location>
        <begin position="383"/>
        <end position="405"/>
    </location>
</feature>
<dbReference type="PRINTS" id="PR00119">
    <property type="entry name" value="CATATPASE"/>
</dbReference>